<accession>A0A7S9QB27</accession>
<sequence length="69" mass="7598">MPAATDIYDTLREHHPEEAELRALQLASELVERAAYALARSSDANGVTSLMLIAAELDRFASQRLAAER</sequence>
<name>A0A7S9QB27_9RHOB</name>
<reference evidence="1 2" key="1">
    <citation type="submission" date="2020-11" db="EMBL/GenBank/DDBJ databases">
        <title>Description of Pontivivens ytuae sp. nov. isolated from deep sea sediment of Mariana Trench.</title>
        <authorList>
            <person name="Wang Z."/>
            <person name="Sun Q.-L."/>
            <person name="Xu X.-D."/>
            <person name="Tang Y.-Z."/>
            <person name="Zhang J."/>
        </authorList>
    </citation>
    <scope>NUCLEOTIDE SEQUENCE [LARGE SCALE GENOMIC DNA]</scope>
    <source>
        <strain evidence="1 2">MT2928</strain>
    </source>
</reference>
<evidence type="ECO:0000313" key="2">
    <source>
        <dbReference type="Proteomes" id="UP000594800"/>
    </source>
</evidence>
<dbReference type="AlphaFoldDB" id="A0A7S9QB27"/>
<protein>
    <submittedName>
        <fullName evidence="1">Uncharacterized protein</fullName>
    </submittedName>
</protein>
<organism evidence="1 2">
    <name type="scientific">Pontivivens ytuae</name>
    <dbReference type="NCBI Taxonomy" id="2789856"/>
    <lineage>
        <taxon>Bacteria</taxon>
        <taxon>Pseudomonadati</taxon>
        <taxon>Pseudomonadota</taxon>
        <taxon>Alphaproteobacteria</taxon>
        <taxon>Rhodobacterales</taxon>
        <taxon>Paracoccaceae</taxon>
        <taxon>Pontivivens</taxon>
    </lineage>
</organism>
<dbReference type="RefSeq" id="WP_196101632.1">
    <property type="nucleotide sequence ID" value="NZ_CP064942.1"/>
</dbReference>
<dbReference type="KEGG" id="poz:I0K15_11335"/>
<proteinExistence type="predicted"/>
<evidence type="ECO:0000313" key="1">
    <source>
        <dbReference type="EMBL" id="QPH52418.1"/>
    </source>
</evidence>
<gene>
    <name evidence="1" type="ORF">I0K15_11335</name>
</gene>
<keyword evidence="2" id="KW-1185">Reference proteome</keyword>
<dbReference type="Proteomes" id="UP000594800">
    <property type="component" value="Chromosome"/>
</dbReference>
<dbReference type="EMBL" id="CP064942">
    <property type="protein sequence ID" value="QPH52418.1"/>
    <property type="molecule type" value="Genomic_DNA"/>
</dbReference>